<protein>
    <recommendedName>
        <fullName evidence="6">GAG-pre-integrase domain-containing protein</fullName>
    </recommendedName>
</protein>
<evidence type="ECO:0000313" key="5">
    <source>
        <dbReference type="RefSeq" id="XP_071940144.1"/>
    </source>
</evidence>
<dbReference type="InterPro" id="IPR025724">
    <property type="entry name" value="GAG-pre-integrase_dom"/>
</dbReference>
<evidence type="ECO:0000259" key="2">
    <source>
        <dbReference type="Pfam" id="PF13976"/>
    </source>
</evidence>
<evidence type="ECO:0000259" key="3">
    <source>
        <dbReference type="Pfam" id="PF22936"/>
    </source>
</evidence>
<keyword evidence="4" id="KW-1185">Reference proteome</keyword>
<name>A0ABM4X7Y6_COFAR</name>
<proteinExistence type="predicted"/>
<dbReference type="RefSeq" id="XP_071940144.1">
    <property type="nucleotide sequence ID" value="XM_072084043.1"/>
</dbReference>
<evidence type="ECO:0008006" key="6">
    <source>
        <dbReference type="Google" id="ProtNLM"/>
    </source>
</evidence>
<dbReference type="PANTHER" id="PTHR35317:SF27">
    <property type="entry name" value="RETROVIRUS-RELATED POL POLYPROTEIN FROM TRANSPOSON TNT 1-94"/>
    <property type="match status" value="1"/>
</dbReference>
<organism evidence="4 5">
    <name type="scientific">Coffea arabica</name>
    <name type="common">Arabian coffee</name>
    <dbReference type="NCBI Taxonomy" id="13443"/>
    <lineage>
        <taxon>Eukaryota</taxon>
        <taxon>Viridiplantae</taxon>
        <taxon>Streptophyta</taxon>
        <taxon>Embryophyta</taxon>
        <taxon>Tracheophyta</taxon>
        <taxon>Spermatophyta</taxon>
        <taxon>Magnoliopsida</taxon>
        <taxon>eudicotyledons</taxon>
        <taxon>Gunneridae</taxon>
        <taxon>Pentapetalae</taxon>
        <taxon>asterids</taxon>
        <taxon>lamiids</taxon>
        <taxon>Gentianales</taxon>
        <taxon>Rubiaceae</taxon>
        <taxon>Ixoroideae</taxon>
        <taxon>Gardenieae complex</taxon>
        <taxon>Bertiereae - Coffeeae clade</taxon>
        <taxon>Coffeeae</taxon>
        <taxon>Coffea</taxon>
    </lineage>
</organism>
<dbReference type="Pfam" id="PF22936">
    <property type="entry name" value="Pol_BBD"/>
    <property type="match status" value="1"/>
</dbReference>
<dbReference type="GeneID" id="140038773"/>
<feature type="region of interest" description="Disordered" evidence="1">
    <location>
        <begin position="175"/>
        <end position="201"/>
    </location>
</feature>
<evidence type="ECO:0000313" key="4">
    <source>
        <dbReference type="Proteomes" id="UP001652660"/>
    </source>
</evidence>
<feature type="domain" description="Retrovirus-related Pol polyprotein from transposon TNT 1-94-like beta-barrel" evidence="3">
    <location>
        <begin position="208"/>
        <end position="261"/>
    </location>
</feature>
<reference evidence="5" key="1">
    <citation type="submission" date="2025-08" db="UniProtKB">
        <authorList>
            <consortium name="RefSeq"/>
        </authorList>
    </citation>
    <scope>IDENTIFICATION</scope>
    <source>
        <tissue evidence="5">Leaves</tissue>
    </source>
</reference>
<dbReference type="Proteomes" id="UP001652660">
    <property type="component" value="Chromosome 3e"/>
</dbReference>
<evidence type="ECO:0000256" key="1">
    <source>
        <dbReference type="SAM" id="MobiDB-lite"/>
    </source>
</evidence>
<dbReference type="InterPro" id="IPR054722">
    <property type="entry name" value="PolX-like_BBD"/>
</dbReference>
<accession>A0ABM4X7Y6</accession>
<sequence>MANDSNFVQAAIPRFDGHYDHWSMLMENFLRSKEYWSVVESGIQEPPAGATVTDAQQTDIEARKLKDLKAKNYLFQAIDRPILETILCKDTSKDIWDSMKKKYQGSSRVKRAQLQALRRDFEVLQMKDAESGTSFIGRTMEIANKMRCYGEEIKDVNISSVLVHEQKMNRSWTAEEQALKASTNTRSNSSREEAEAEEEEGEIEIMTNLDFGDFSTVKVMRKGDVKIHTKNGLVKTISNVLYVPDLKSNLLSASQLQEKGYVITIKKGTCEIYDPDKRSSIATVQMSSNRLFPMKIESIQSCLMAEVKDPSWLWHFRYGHLSFGGLRALQQKTMVTGLPDITVPSLVCEDCVVSKQHRSQFPKGKS</sequence>
<dbReference type="Pfam" id="PF13976">
    <property type="entry name" value="gag_pre-integrs"/>
    <property type="match status" value="1"/>
</dbReference>
<feature type="domain" description="GAG-pre-integrase" evidence="2">
    <location>
        <begin position="291"/>
        <end position="356"/>
    </location>
</feature>
<feature type="compositionally biased region" description="Polar residues" evidence="1">
    <location>
        <begin position="175"/>
        <end position="188"/>
    </location>
</feature>
<gene>
    <name evidence="5" type="primary">LOC140038773</name>
</gene>
<dbReference type="Pfam" id="PF14223">
    <property type="entry name" value="Retrotran_gag_2"/>
    <property type="match status" value="1"/>
</dbReference>
<dbReference type="PANTHER" id="PTHR35317">
    <property type="entry name" value="OS04G0629600 PROTEIN"/>
    <property type="match status" value="1"/>
</dbReference>